<accession>A0ABT8P4Q1</accession>
<organism evidence="1 2">
    <name type="scientific">Burkholderia metallica</name>
    <dbReference type="NCBI Taxonomy" id="488729"/>
    <lineage>
        <taxon>Bacteria</taxon>
        <taxon>Pseudomonadati</taxon>
        <taxon>Pseudomonadota</taxon>
        <taxon>Betaproteobacteria</taxon>
        <taxon>Burkholderiales</taxon>
        <taxon>Burkholderiaceae</taxon>
        <taxon>Burkholderia</taxon>
        <taxon>Burkholderia cepacia complex</taxon>
    </lineage>
</organism>
<reference evidence="1" key="1">
    <citation type="submission" date="2023-07" db="EMBL/GenBank/DDBJ databases">
        <title>A collection of bacterial strains from the Burkholderia cepacia Research Laboratory and Repository.</title>
        <authorList>
            <person name="Lipuma J."/>
            <person name="Spilker T."/>
            <person name="Caverly L."/>
        </authorList>
    </citation>
    <scope>NUCLEOTIDE SEQUENCE</scope>
    <source>
        <strain evidence="1">AU42020</strain>
    </source>
</reference>
<dbReference type="RefSeq" id="WP_069259962.1">
    <property type="nucleotide sequence ID" value="NZ_CADFDC010000002.1"/>
</dbReference>
<protein>
    <recommendedName>
        <fullName evidence="3">UDP-glucose 4-epimerase</fullName>
    </recommendedName>
</protein>
<evidence type="ECO:0008006" key="3">
    <source>
        <dbReference type="Google" id="ProtNLM"/>
    </source>
</evidence>
<gene>
    <name evidence="1" type="ORF">QZM52_02055</name>
</gene>
<proteinExistence type="predicted"/>
<keyword evidence="2" id="KW-1185">Reference proteome</keyword>
<dbReference type="EMBL" id="JAUJSQ010000001">
    <property type="protein sequence ID" value="MDN7930069.1"/>
    <property type="molecule type" value="Genomic_DNA"/>
</dbReference>
<evidence type="ECO:0000313" key="2">
    <source>
        <dbReference type="Proteomes" id="UP001171606"/>
    </source>
</evidence>
<comment type="caution">
    <text evidence="1">The sequence shown here is derived from an EMBL/GenBank/DDBJ whole genome shotgun (WGS) entry which is preliminary data.</text>
</comment>
<sequence>MSLSGEVHDADWSVAIETIATGTGGYRCRIHVTLMSPEGGCARTFVHSRTHDTEREAAFDGLRAGMAWVEMRKSNTFTV</sequence>
<name>A0ABT8P4Q1_9BURK</name>
<evidence type="ECO:0000313" key="1">
    <source>
        <dbReference type="EMBL" id="MDN7930069.1"/>
    </source>
</evidence>
<dbReference type="Proteomes" id="UP001171606">
    <property type="component" value="Unassembled WGS sequence"/>
</dbReference>
<dbReference type="GeneID" id="67907547"/>